<dbReference type="KEGG" id="acan:ACA1_386430"/>
<dbReference type="AlphaFoldDB" id="L8H9H2"/>
<name>L8H9H2_ACACF</name>
<evidence type="ECO:0000313" key="1">
    <source>
        <dbReference type="EMBL" id="ELR21835.1"/>
    </source>
</evidence>
<dbReference type="EMBL" id="KB007900">
    <property type="protein sequence ID" value="ELR21835.1"/>
    <property type="molecule type" value="Genomic_DNA"/>
</dbReference>
<organism evidence="1 2">
    <name type="scientific">Acanthamoeba castellanii (strain ATCC 30010 / Neff)</name>
    <dbReference type="NCBI Taxonomy" id="1257118"/>
    <lineage>
        <taxon>Eukaryota</taxon>
        <taxon>Amoebozoa</taxon>
        <taxon>Discosea</taxon>
        <taxon>Longamoebia</taxon>
        <taxon>Centramoebida</taxon>
        <taxon>Acanthamoebidae</taxon>
        <taxon>Acanthamoeba</taxon>
    </lineage>
</organism>
<dbReference type="RefSeq" id="XP_004347217.1">
    <property type="nucleotide sequence ID" value="XM_004347167.1"/>
</dbReference>
<feature type="non-terminal residue" evidence="1">
    <location>
        <position position="1"/>
    </location>
</feature>
<dbReference type="VEuPathDB" id="AmoebaDB:ACA1_386430"/>
<gene>
    <name evidence="1" type="ORF">ACA1_386430</name>
</gene>
<sequence>THTIRLEQCNKNFVYYWCHARTFPSATDVHLNSHPCEPDVLWRWHDSTTIIWLARRYAEYKNRWANNRDAVQIANECRSRALQPHSQSRR</sequence>
<protein>
    <submittedName>
        <fullName evidence="1">Uncharacterized protein</fullName>
    </submittedName>
</protein>
<keyword evidence="2" id="KW-1185">Reference proteome</keyword>
<proteinExistence type="predicted"/>
<accession>L8H9H2</accession>
<dbReference type="InterPro" id="IPR043887">
    <property type="entry name" value="DUF5845"/>
</dbReference>
<dbReference type="GeneID" id="14922749"/>
<dbReference type="Proteomes" id="UP000011083">
    <property type="component" value="Unassembled WGS sequence"/>
</dbReference>
<dbReference type="Pfam" id="PF19163">
    <property type="entry name" value="DUF5845"/>
    <property type="match status" value="1"/>
</dbReference>
<evidence type="ECO:0000313" key="2">
    <source>
        <dbReference type="Proteomes" id="UP000011083"/>
    </source>
</evidence>
<reference evidence="1 2" key="1">
    <citation type="journal article" date="2013" name="Genome Biol.">
        <title>Genome of Acanthamoeba castellanii highlights extensive lateral gene transfer and early evolution of tyrosine kinase signaling.</title>
        <authorList>
            <person name="Clarke M."/>
            <person name="Lohan A.J."/>
            <person name="Liu B."/>
            <person name="Lagkouvardos I."/>
            <person name="Roy S."/>
            <person name="Zafar N."/>
            <person name="Bertelli C."/>
            <person name="Schilde C."/>
            <person name="Kianianmomeni A."/>
            <person name="Burglin T.R."/>
            <person name="Frech C."/>
            <person name="Turcotte B."/>
            <person name="Kopec K.O."/>
            <person name="Synnott J.M."/>
            <person name="Choo C."/>
            <person name="Paponov I."/>
            <person name="Finkler A."/>
            <person name="Soon Heng Tan C."/>
            <person name="Hutchins A.P."/>
            <person name="Weinmeier T."/>
            <person name="Rattei T."/>
            <person name="Chu J.S."/>
            <person name="Gimenez G."/>
            <person name="Irimia M."/>
            <person name="Rigden D.J."/>
            <person name="Fitzpatrick D.A."/>
            <person name="Lorenzo-Morales J."/>
            <person name="Bateman A."/>
            <person name="Chiu C.H."/>
            <person name="Tang P."/>
            <person name="Hegemann P."/>
            <person name="Fromm H."/>
            <person name="Raoult D."/>
            <person name="Greub G."/>
            <person name="Miranda-Saavedra D."/>
            <person name="Chen N."/>
            <person name="Nash P."/>
            <person name="Ginger M.L."/>
            <person name="Horn M."/>
            <person name="Schaap P."/>
            <person name="Caler L."/>
            <person name="Loftus B."/>
        </authorList>
    </citation>
    <scope>NUCLEOTIDE SEQUENCE [LARGE SCALE GENOMIC DNA]</scope>
    <source>
        <strain evidence="1 2">Neff</strain>
    </source>
</reference>